<keyword evidence="1" id="KW-0808">Transferase</keyword>
<feature type="domain" description="Reverse transcriptase RNase H-like" evidence="7">
    <location>
        <begin position="164"/>
        <end position="219"/>
    </location>
</feature>
<organism evidence="8 9">
    <name type="scientific">Cucumis melo var. makuwa</name>
    <name type="common">Oriental melon</name>
    <dbReference type="NCBI Taxonomy" id="1194695"/>
    <lineage>
        <taxon>Eukaryota</taxon>
        <taxon>Viridiplantae</taxon>
        <taxon>Streptophyta</taxon>
        <taxon>Embryophyta</taxon>
        <taxon>Tracheophyta</taxon>
        <taxon>Spermatophyta</taxon>
        <taxon>Magnoliopsida</taxon>
        <taxon>eudicotyledons</taxon>
        <taxon>Gunneridae</taxon>
        <taxon>Pentapetalae</taxon>
        <taxon>rosids</taxon>
        <taxon>fabids</taxon>
        <taxon>Cucurbitales</taxon>
        <taxon>Cucurbitaceae</taxon>
        <taxon>Benincaseae</taxon>
        <taxon>Cucumis</taxon>
    </lineage>
</organism>
<dbReference type="InterPro" id="IPR043502">
    <property type="entry name" value="DNA/RNA_pol_sf"/>
</dbReference>
<dbReference type="GO" id="GO:0003964">
    <property type="term" value="F:RNA-directed DNA polymerase activity"/>
    <property type="evidence" value="ECO:0007669"/>
    <property type="project" value="UniProtKB-KW"/>
</dbReference>
<evidence type="ECO:0000256" key="2">
    <source>
        <dbReference type="ARBA" id="ARBA00022695"/>
    </source>
</evidence>
<comment type="caution">
    <text evidence="8">The sequence shown here is derived from an EMBL/GenBank/DDBJ whole genome shotgun (WGS) entry which is preliminary data.</text>
</comment>
<dbReference type="GO" id="GO:0016787">
    <property type="term" value="F:hydrolase activity"/>
    <property type="evidence" value="ECO:0007669"/>
    <property type="project" value="UniProtKB-KW"/>
</dbReference>
<dbReference type="Gene3D" id="3.30.70.270">
    <property type="match status" value="1"/>
</dbReference>
<gene>
    <name evidence="8" type="ORF">E6C27_scaffold128G00460</name>
</gene>
<dbReference type="PANTHER" id="PTHR37984:SF5">
    <property type="entry name" value="PROTEIN NYNRIN-LIKE"/>
    <property type="match status" value="1"/>
</dbReference>
<sequence>MCLNDEEIKFIVANIMKFPNDAASCNIIESLGRDYCEEEAFFELFNTEEFFEEEDPKLDEGHVGTVHVQRRLNPTMKEVIMKGIAKWLDAWGNICNCRYLEEVLEKWEETRLVINLEKCHFMVRKGIVLGDKISNVGLKVDPPKTDLVSKLPPPSDVKPLNSFLNYTTTEKELLAVVFIIEKFKSYIIGSKVTVHSSDSMRRYLMAKKDAKTWLTRWQTKEVYQALGTRPLPGKWVKHFGRGTLHTTNVYKLYDVVGPTQHSHRLCRSGARPALTTASLLRSTLNVNNGI</sequence>
<dbReference type="InterPro" id="IPR043128">
    <property type="entry name" value="Rev_trsase/Diguanyl_cyclase"/>
</dbReference>
<dbReference type="STRING" id="1194695.A0A5A7TDA8"/>
<reference evidence="8 9" key="1">
    <citation type="submission" date="2019-08" db="EMBL/GenBank/DDBJ databases">
        <title>Draft genome sequences of two oriental melons (Cucumis melo L. var makuwa).</title>
        <authorList>
            <person name="Kwon S.-Y."/>
        </authorList>
    </citation>
    <scope>NUCLEOTIDE SEQUENCE [LARGE SCALE GENOMIC DNA]</scope>
    <source>
        <strain evidence="9">cv. SW 3</strain>
        <tissue evidence="8">Leaf</tissue>
    </source>
</reference>
<keyword evidence="5" id="KW-0378">Hydrolase</keyword>
<dbReference type="AlphaFoldDB" id="A0A5A7TDA8"/>
<evidence type="ECO:0000256" key="3">
    <source>
        <dbReference type="ARBA" id="ARBA00022722"/>
    </source>
</evidence>
<dbReference type="GO" id="GO:0004519">
    <property type="term" value="F:endonuclease activity"/>
    <property type="evidence" value="ECO:0007669"/>
    <property type="project" value="UniProtKB-KW"/>
</dbReference>
<dbReference type="Pfam" id="PF17917">
    <property type="entry name" value="RT_RNaseH"/>
    <property type="match status" value="1"/>
</dbReference>
<dbReference type="SUPFAM" id="SSF56672">
    <property type="entry name" value="DNA/RNA polymerases"/>
    <property type="match status" value="1"/>
</dbReference>
<dbReference type="InterPro" id="IPR050951">
    <property type="entry name" value="Retrovirus_Pol_polyprotein"/>
</dbReference>
<dbReference type="InterPro" id="IPR041373">
    <property type="entry name" value="RT_RNaseH"/>
</dbReference>
<dbReference type="Proteomes" id="UP000321393">
    <property type="component" value="Unassembled WGS sequence"/>
</dbReference>
<evidence type="ECO:0000256" key="1">
    <source>
        <dbReference type="ARBA" id="ARBA00022679"/>
    </source>
</evidence>
<accession>A0A5A7TDA8</accession>
<evidence type="ECO:0000259" key="7">
    <source>
        <dbReference type="Pfam" id="PF17917"/>
    </source>
</evidence>
<dbReference type="EMBL" id="SSTE01016683">
    <property type="protein sequence ID" value="KAA0041133.1"/>
    <property type="molecule type" value="Genomic_DNA"/>
</dbReference>
<evidence type="ECO:0000256" key="6">
    <source>
        <dbReference type="ARBA" id="ARBA00022918"/>
    </source>
</evidence>
<protein>
    <submittedName>
        <fullName evidence="8">Retrovirus-related Pol polyprotein from transposon 17.6</fullName>
    </submittedName>
</protein>
<keyword evidence="6" id="KW-0695">RNA-directed DNA polymerase</keyword>
<evidence type="ECO:0000313" key="8">
    <source>
        <dbReference type="EMBL" id="KAA0041133.1"/>
    </source>
</evidence>
<evidence type="ECO:0000256" key="5">
    <source>
        <dbReference type="ARBA" id="ARBA00022801"/>
    </source>
</evidence>
<evidence type="ECO:0000313" key="9">
    <source>
        <dbReference type="Proteomes" id="UP000321393"/>
    </source>
</evidence>
<keyword evidence="4" id="KW-0255">Endonuclease</keyword>
<name>A0A5A7TDA8_CUCMM</name>
<proteinExistence type="predicted"/>
<dbReference type="PANTHER" id="PTHR37984">
    <property type="entry name" value="PROTEIN CBG26694"/>
    <property type="match status" value="1"/>
</dbReference>
<dbReference type="OrthoDB" id="1934793at2759"/>
<keyword evidence="3" id="KW-0540">Nuclease</keyword>
<keyword evidence="2" id="KW-0548">Nucleotidyltransferase</keyword>
<evidence type="ECO:0000256" key="4">
    <source>
        <dbReference type="ARBA" id="ARBA00022759"/>
    </source>
</evidence>